<accession>A0A2G9CF51</accession>
<evidence type="ECO:0000259" key="1">
    <source>
        <dbReference type="Pfam" id="PF13649"/>
    </source>
</evidence>
<keyword evidence="2" id="KW-0489">Methyltransferase</keyword>
<evidence type="ECO:0000313" key="2">
    <source>
        <dbReference type="EMBL" id="PIM54985.1"/>
    </source>
</evidence>
<protein>
    <submittedName>
        <fullName evidence="2">SAM-dependent methyltransferase</fullName>
    </submittedName>
</protein>
<comment type="caution">
    <text evidence="2">The sequence shown here is derived from an EMBL/GenBank/DDBJ whole genome shotgun (WGS) entry which is preliminary data.</text>
</comment>
<dbReference type="SUPFAM" id="SSF53335">
    <property type="entry name" value="S-adenosyl-L-methionine-dependent methyltransferases"/>
    <property type="match status" value="1"/>
</dbReference>
<dbReference type="Proteomes" id="UP000231501">
    <property type="component" value="Unassembled WGS sequence"/>
</dbReference>
<dbReference type="RefSeq" id="WP_099859784.1">
    <property type="nucleotide sequence ID" value="NZ_PEOG01000006.1"/>
</dbReference>
<dbReference type="Gene3D" id="3.40.50.150">
    <property type="entry name" value="Vaccinia Virus protein VP39"/>
    <property type="match status" value="1"/>
</dbReference>
<dbReference type="OrthoDB" id="9804312at2"/>
<keyword evidence="3" id="KW-1185">Reference proteome</keyword>
<feature type="domain" description="Methyltransferase" evidence="1">
    <location>
        <begin position="44"/>
        <end position="128"/>
    </location>
</feature>
<evidence type="ECO:0000313" key="3">
    <source>
        <dbReference type="Proteomes" id="UP000231501"/>
    </source>
</evidence>
<dbReference type="InterPro" id="IPR029063">
    <property type="entry name" value="SAM-dependent_MTases_sf"/>
</dbReference>
<dbReference type="EMBL" id="PEOG01000006">
    <property type="protein sequence ID" value="PIM54985.1"/>
    <property type="molecule type" value="Genomic_DNA"/>
</dbReference>
<dbReference type="GO" id="GO:0032259">
    <property type="term" value="P:methylation"/>
    <property type="evidence" value="ECO:0007669"/>
    <property type="project" value="UniProtKB-KW"/>
</dbReference>
<gene>
    <name evidence="2" type="ORF">CS062_01965</name>
</gene>
<reference evidence="2 3" key="1">
    <citation type="submission" date="2017-11" db="EMBL/GenBank/DDBJ databases">
        <title>Draft genome sequence of Mitsuaria sp. HWN-4.</title>
        <authorList>
            <person name="Gundlapally S.R."/>
        </authorList>
    </citation>
    <scope>NUCLEOTIDE SEQUENCE [LARGE SCALE GENOMIC DNA]</scope>
    <source>
        <strain evidence="2 3">HWN-4</strain>
    </source>
</reference>
<dbReference type="CDD" id="cd02440">
    <property type="entry name" value="AdoMet_MTases"/>
    <property type="match status" value="1"/>
</dbReference>
<sequence length="225" mass="23904">MSATTFLGTPSRLGAGGGHGANLPSDWVLRWSQAWRDRDGLTALDLACGSGRHLRLLAGDGVAVTGVDRDAAALAGLAGLSGRVELIEADIEQGPWPLDARMFDLVLVTNYLWRPLLPRIVGAVAPGGWLIYETFTDGQQTVGRPGRPEFLLRPGELLEAVDGLRVVAYEDGFIEAEPAEPTAGGVNGRYVQRVAAVRENRPAASAPAAGTVNAPPGVYPRYRLR</sequence>
<keyword evidence="2" id="KW-0808">Transferase</keyword>
<dbReference type="Pfam" id="PF13649">
    <property type="entry name" value="Methyltransf_25"/>
    <property type="match status" value="1"/>
</dbReference>
<dbReference type="InterPro" id="IPR041698">
    <property type="entry name" value="Methyltransf_25"/>
</dbReference>
<name>A0A2G9CF51_9BURK</name>
<dbReference type="AlphaFoldDB" id="A0A2G9CF51"/>
<organism evidence="2 3">
    <name type="scientific">Roseateles chitinivorans</name>
    <dbReference type="NCBI Taxonomy" id="2917965"/>
    <lineage>
        <taxon>Bacteria</taxon>
        <taxon>Pseudomonadati</taxon>
        <taxon>Pseudomonadota</taxon>
        <taxon>Betaproteobacteria</taxon>
        <taxon>Burkholderiales</taxon>
        <taxon>Sphaerotilaceae</taxon>
        <taxon>Roseateles</taxon>
    </lineage>
</organism>
<dbReference type="GO" id="GO:0008168">
    <property type="term" value="F:methyltransferase activity"/>
    <property type="evidence" value="ECO:0007669"/>
    <property type="project" value="UniProtKB-KW"/>
</dbReference>
<proteinExistence type="predicted"/>